<feature type="region of interest" description="Disordered" evidence="1">
    <location>
        <begin position="55"/>
        <end position="75"/>
    </location>
</feature>
<dbReference type="EMBL" id="BMAV01024398">
    <property type="protein sequence ID" value="GFS32891.1"/>
    <property type="molecule type" value="Genomic_DNA"/>
</dbReference>
<keyword evidence="2" id="KW-0732">Signal</keyword>
<feature type="signal peptide" evidence="2">
    <location>
        <begin position="1"/>
        <end position="25"/>
    </location>
</feature>
<dbReference type="AlphaFoldDB" id="A0A8X6JI79"/>
<evidence type="ECO:0008006" key="5">
    <source>
        <dbReference type="Google" id="ProtNLM"/>
    </source>
</evidence>
<evidence type="ECO:0000313" key="3">
    <source>
        <dbReference type="EMBL" id="GFS32891.1"/>
    </source>
</evidence>
<keyword evidence="4" id="KW-1185">Reference proteome</keyword>
<organism evidence="3 4">
    <name type="scientific">Trichonephila inaurata madagascariensis</name>
    <dbReference type="NCBI Taxonomy" id="2747483"/>
    <lineage>
        <taxon>Eukaryota</taxon>
        <taxon>Metazoa</taxon>
        <taxon>Ecdysozoa</taxon>
        <taxon>Arthropoda</taxon>
        <taxon>Chelicerata</taxon>
        <taxon>Arachnida</taxon>
        <taxon>Araneae</taxon>
        <taxon>Araneomorphae</taxon>
        <taxon>Entelegynae</taxon>
        <taxon>Araneoidea</taxon>
        <taxon>Nephilidae</taxon>
        <taxon>Trichonephila</taxon>
        <taxon>Trichonephila inaurata</taxon>
    </lineage>
</organism>
<sequence length="75" mass="8168">MRSTHGLLLLPTVSAVISEIGYASGQREEKRSMAQKNPKGLKPWLVISFKEEAPRPKSPASVINARSASCMKDVS</sequence>
<feature type="chain" id="PRO_5036459087" description="Secreted protein" evidence="2">
    <location>
        <begin position="26"/>
        <end position="75"/>
    </location>
</feature>
<comment type="caution">
    <text evidence="3">The sequence shown here is derived from an EMBL/GenBank/DDBJ whole genome shotgun (WGS) entry which is preliminary data.</text>
</comment>
<reference evidence="3" key="1">
    <citation type="submission" date="2020-08" db="EMBL/GenBank/DDBJ databases">
        <title>Multicomponent nature underlies the extraordinary mechanical properties of spider dragline silk.</title>
        <authorList>
            <person name="Kono N."/>
            <person name="Nakamura H."/>
            <person name="Mori M."/>
            <person name="Yoshida Y."/>
            <person name="Ohtoshi R."/>
            <person name="Malay A.D."/>
            <person name="Moran D.A.P."/>
            <person name="Tomita M."/>
            <person name="Numata K."/>
            <person name="Arakawa K."/>
        </authorList>
    </citation>
    <scope>NUCLEOTIDE SEQUENCE</scope>
</reference>
<dbReference type="Proteomes" id="UP000886998">
    <property type="component" value="Unassembled WGS sequence"/>
</dbReference>
<evidence type="ECO:0000313" key="4">
    <source>
        <dbReference type="Proteomes" id="UP000886998"/>
    </source>
</evidence>
<evidence type="ECO:0000256" key="2">
    <source>
        <dbReference type="SAM" id="SignalP"/>
    </source>
</evidence>
<evidence type="ECO:0000256" key="1">
    <source>
        <dbReference type="SAM" id="MobiDB-lite"/>
    </source>
</evidence>
<name>A0A8X6JI79_9ARAC</name>
<protein>
    <recommendedName>
        <fullName evidence="5">Secreted protein</fullName>
    </recommendedName>
</protein>
<accession>A0A8X6JI79</accession>
<gene>
    <name evidence="3" type="ORF">TNIN_143521</name>
</gene>
<proteinExistence type="predicted"/>